<dbReference type="InterPro" id="IPR018768">
    <property type="entry name" value="DUF2344"/>
</dbReference>
<proteinExistence type="predicted"/>
<evidence type="ECO:0000313" key="2">
    <source>
        <dbReference type="EMBL" id="MBF4763038.1"/>
    </source>
</evidence>
<evidence type="ECO:0000259" key="1">
    <source>
        <dbReference type="Pfam" id="PF10105"/>
    </source>
</evidence>
<gene>
    <name evidence="2" type="ORF">ISU07_07850</name>
</gene>
<evidence type="ECO:0000313" key="3">
    <source>
        <dbReference type="Proteomes" id="UP000640489"/>
    </source>
</evidence>
<comment type="caution">
    <text evidence="2">The sequence shown here is derived from an EMBL/GenBank/DDBJ whole genome shotgun (WGS) entry which is preliminary data.</text>
</comment>
<dbReference type="NCBIfam" id="TIGR03936">
    <property type="entry name" value="sam_1_link_chp"/>
    <property type="match status" value="1"/>
</dbReference>
<protein>
    <submittedName>
        <fullName evidence="2">DUF2344 domain-containing protein</fullName>
    </submittedName>
</protein>
<accession>A0A930VAS7</accession>
<dbReference type="Pfam" id="PF10105">
    <property type="entry name" value="DUF2344"/>
    <property type="match status" value="1"/>
</dbReference>
<keyword evidence="3" id="KW-1185">Reference proteome</keyword>
<dbReference type="Proteomes" id="UP000640489">
    <property type="component" value="Unassembled WGS sequence"/>
</dbReference>
<name>A0A930VAS7_9ACTN</name>
<feature type="domain" description="DUF2344" evidence="1">
    <location>
        <begin position="3"/>
        <end position="184"/>
    </location>
</feature>
<organism evidence="2 3">
    <name type="scientific">Nocardioides islandensis</name>
    <dbReference type="NCBI Taxonomy" id="433663"/>
    <lineage>
        <taxon>Bacteria</taxon>
        <taxon>Bacillati</taxon>
        <taxon>Actinomycetota</taxon>
        <taxon>Actinomycetes</taxon>
        <taxon>Propionibacteriales</taxon>
        <taxon>Nocardioidaceae</taxon>
        <taxon>Nocardioides</taxon>
    </lineage>
</organism>
<sequence>MQRLRIRYAKRGRLRFTSHRDFSRAFERAVFRARIPMAYSSGFNPHPRISYAGAAPTGAASEAEYLEIALAQVIDADDVRRALDEALPDGLDVLEVVEAAPGALADRLVASRWLLVVDAPPADTQAAVTDFLAVDAVPVERMTKKGMRTFDCRAAVVALTAREREQGGTELDLTLRHTVPAVRPDDVLTGLGEVAGLRPDTPPLVTRLRQGPLDEATGEVGDPLG</sequence>
<dbReference type="AlphaFoldDB" id="A0A930VAS7"/>
<reference evidence="2" key="1">
    <citation type="submission" date="2020-11" db="EMBL/GenBank/DDBJ databases">
        <title>Nocardioides sp. nov., isolated from Soil of Cynanchum wilfordii Hemsley rhizosphere.</title>
        <authorList>
            <person name="Lee J.-S."/>
            <person name="Suh M.K."/>
            <person name="Kim J.-S."/>
        </authorList>
    </citation>
    <scope>NUCLEOTIDE SEQUENCE</scope>
    <source>
        <strain evidence="2">KCTC 19275</strain>
    </source>
</reference>
<dbReference type="EMBL" id="JADKPN010000003">
    <property type="protein sequence ID" value="MBF4763038.1"/>
    <property type="molecule type" value="Genomic_DNA"/>
</dbReference>